<organism evidence="1 2">
    <name type="scientific">Melia azedarach</name>
    <name type="common">Chinaberry tree</name>
    <dbReference type="NCBI Taxonomy" id="155640"/>
    <lineage>
        <taxon>Eukaryota</taxon>
        <taxon>Viridiplantae</taxon>
        <taxon>Streptophyta</taxon>
        <taxon>Embryophyta</taxon>
        <taxon>Tracheophyta</taxon>
        <taxon>Spermatophyta</taxon>
        <taxon>Magnoliopsida</taxon>
        <taxon>eudicotyledons</taxon>
        <taxon>Gunneridae</taxon>
        <taxon>Pentapetalae</taxon>
        <taxon>rosids</taxon>
        <taxon>malvids</taxon>
        <taxon>Sapindales</taxon>
        <taxon>Meliaceae</taxon>
        <taxon>Melia</taxon>
    </lineage>
</organism>
<sequence>MHFYGFKQDLHDPSNRLASWNIGHTDCCKWAGVVCDNFTGHVLQLSLRNPIDYYSDSDEAYLKSELSGKLNPSLLDLKHLIHLDLSGQ</sequence>
<reference evidence="1 2" key="1">
    <citation type="journal article" date="2023" name="Science">
        <title>Complex scaffold remodeling in plant triterpene biosynthesis.</title>
        <authorList>
            <person name="De La Pena R."/>
            <person name="Hodgson H."/>
            <person name="Liu J.C."/>
            <person name="Stephenson M.J."/>
            <person name="Martin A.C."/>
            <person name="Owen C."/>
            <person name="Harkess A."/>
            <person name="Leebens-Mack J."/>
            <person name="Jimenez L.E."/>
            <person name="Osbourn A."/>
            <person name="Sattely E.S."/>
        </authorList>
    </citation>
    <scope>NUCLEOTIDE SEQUENCE [LARGE SCALE GENOMIC DNA]</scope>
    <source>
        <strain evidence="2">cv. JPN11</strain>
        <tissue evidence="1">Leaf</tissue>
    </source>
</reference>
<dbReference type="Proteomes" id="UP001164539">
    <property type="component" value="Chromosome 11"/>
</dbReference>
<evidence type="ECO:0000313" key="2">
    <source>
        <dbReference type="Proteomes" id="UP001164539"/>
    </source>
</evidence>
<gene>
    <name evidence="1" type="ORF">OWV82_019473</name>
</gene>
<dbReference type="EMBL" id="CM051404">
    <property type="protein sequence ID" value="KAJ4705720.1"/>
    <property type="molecule type" value="Genomic_DNA"/>
</dbReference>
<evidence type="ECO:0000313" key="1">
    <source>
        <dbReference type="EMBL" id="KAJ4705720.1"/>
    </source>
</evidence>
<protein>
    <submittedName>
        <fullName evidence="1">LRR receptor-like kinase family protein</fullName>
    </submittedName>
</protein>
<name>A0ACC1X6A6_MELAZ</name>
<keyword evidence="2" id="KW-1185">Reference proteome</keyword>
<comment type="caution">
    <text evidence="1">The sequence shown here is derived from an EMBL/GenBank/DDBJ whole genome shotgun (WGS) entry which is preliminary data.</text>
</comment>
<proteinExistence type="predicted"/>
<accession>A0ACC1X6A6</accession>